<accession>A0A418Y7K0</accession>
<keyword evidence="1 2" id="KW-0238">DNA-binding</keyword>
<dbReference type="PROSITE" id="PS50977">
    <property type="entry name" value="HTH_TETR_2"/>
    <property type="match status" value="1"/>
</dbReference>
<gene>
    <name evidence="4" type="ORF">D3872_02060</name>
</gene>
<dbReference type="Proteomes" id="UP000284006">
    <property type="component" value="Unassembled WGS sequence"/>
</dbReference>
<evidence type="ECO:0000256" key="2">
    <source>
        <dbReference type="PROSITE-ProRule" id="PRU00335"/>
    </source>
</evidence>
<comment type="caution">
    <text evidence="4">The sequence shown here is derived from an EMBL/GenBank/DDBJ whole genome shotgun (WGS) entry which is preliminary data.</text>
</comment>
<evidence type="ECO:0000259" key="3">
    <source>
        <dbReference type="PROSITE" id="PS50977"/>
    </source>
</evidence>
<dbReference type="InterPro" id="IPR001647">
    <property type="entry name" value="HTH_TetR"/>
</dbReference>
<dbReference type="GO" id="GO:0003677">
    <property type="term" value="F:DNA binding"/>
    <property type="evidence" value="ECO:0007669"/>
    <property type="project" value="UniProtKB-UniRule"/>
</dbReference>
<evidence type="ECO:0000313" key="5">
    <source>
        <dbReference type="Proteomes" id="UP000284006"/>
    </source>
</evidence>
<protein>
    <submittedName>
        <fullName evidence="4">TetR/AcrR family transcriptional regulator</fullName>
    </submittedName>
</protein>
<evidence type="ECO:0000313" key="4">
    <source>
        <dbReference type="EMBL" id="RJG26432.1"/>
    </source>
</evidence>
<keyword evidence="5" id="KW-1185">Reference proteome</keyword>
<dbReference type="Gene3D" id="1.10.357.10">
    <property type="entry name" value="Tetracycline Repressor, domain 2"/>
    <property type="match status" value="1"/>
</dbReference>
<organism evidence="4 5">
    <name type="scientific">Massilia cavernae</name>
    <dbReference type="NCBI Taxonomy" id="2320864"/>
    <lineage>
        <taxon>Bacteria</taxon>
        <taxon>Pseudomonadati</taxon>
        <taxon>Pseudomonadota</taxon>
        <taxon>Betaproteobacteria</taxon>
        <taxon>Burkholderiales</taxon>
        <taxon>Oxalobacteraceae</taxon>
        <taxon>Telluria group</taxon>
        <taxon>Massilia</taxon>
    </lineage>
</organism>
<dbReference type="OrthoDB" id="9816320at2"/>
<evidence type="ECO:0000256" key="1">
    <source>
        <dbReference type="ARBA" id="ARBA00023125"/>
    </source>
</evidence>
<dbReference type="Pfam" id="PF00440">
    <property type="entry name" value="TetR_N"/>
    <property type="match status" value="1"/>
</dbReference>
<dbReference type="AlphaFoldDB" id="A0A418Y7K0"/>
<proteinExistence type="predicted"/>
<dbReference type="RefSeq" id="WP_119809250.1">
    <property type="nucleotide sequence ID" value="NZ_QYUP01000017.1"/>
</dbReference>
<sequence>MTKPGRNKTAGDDILRIELPARPRKRPRQERSVVMVDALKKAGWDILEKEGRDALSLDRLSLRSGVAVSSIYEYFPTMEALIAAIFEDYRGQARRRLVEEIEALPPSAKLFDGVLLTLQIGIALLHQWSQVDRGFFTRSSYYEELVRLDLVKPEFTWPSVATNALMKRFPDEILMRDGEKARFLVYQTILALPRAMGLMKPEYLGEPDTPRLLARMLHALLTTPE</sequence>
<dbReference type="EMBL" id="QYUP01000017">
    <property type="protein sequence ID" value="RJG26432.1"/>
    <property type="molecule type" value="Genomic_DNA"/>
</dbReference>
<dbReference type="SUPFAM" id="SSF46689">
    <property type="entry name" value="Homeodomain-like"/>
    <property type="match status" value="1"/>
</dbReference>
<dbReference type="InterPro" id="IPR009057">
    <property type="entry name" value="Homeodomain-like_sf"/>
</dbReference>
<feature type="domain" description="HTH tetR-type" evidence="3">
    <location>
        <begin position="33"/>
        <end position="93"/>
    </location>
</feature>
<name>A0A418Y7K0_9BURK</name>
<feature type="DNA-binding region" description="H-T-H motif" evidence="2">
    <location>
        <begin position="56"/>
        <end position="75"/>
    </location>
</feature>
<reference evidence="4 5" key="1">
    <citation type="submission" date="2018-09" db="EMBL/GenBank/DDBJ databases">
        <authorList>
            <person name="Zhu H."/>
        </authorList>
    </citation>
    <scope>NUCLEOTIDE SEQUENCE [LARGE SCALE GENOMIC DNA]</scope>
    <source>
        <strain evidence="4 5">K1S02-61</strain>
    </source>
</reference>